<dbReference type="Gene3D" id="2.40.50.1020">
    <property type="entry name" value="LytTr DNA-binding domain"/>
    <property type="match status" value="1"/>
</dbReference>
<dbReference type="Pfam" id="PF00072">
    <property type="entry name" value="Response_reg"/>
    <property type="match status" value="1"/>
</dbReference>
<evidence type="ECO:0000313" key="5">
    <source>
        <dbReference type="EMBL" id="KGJ95214.1"/>
    </source>
</evidence>
<dbReference type="PANTHER" id="PTHR37299">
    <property type="entry name" value="TRANSCRIPTIONAL REGULATOR-RELATED"/>
    <property type="match status" value="1"/>
</dbReference>
<dbReference type="InterPro" id="IPR007492">
    <property type="entry name" value="LytTR_DNA-bd_dom"/>
</dbReference>
<dbReference type="SMART" id="SM00448">
    <property type="entry name" value="REC"/>
    <property type="match status" value="1"/>
</dbReference>
<dbReference type="Pfam" id="PF04397">
    <property type="entry name" value="LytTR"/>
    <property type="match status" value="1"/>
</dbReference>
<dbReference type="InterPro" id="IPR046947">
    <property type="entry name" value="LytR-like"/>
</dbReference>
<proteinExistence type="predicted"/>
<evidence type="ECO:0000256" key="1">
    <source>
        <dbReference type="ARBA" id="ARBA00023012"/>
    </source>
</evidence>
<dbReference type="PROSITE" id="PS50110">
    <property type="entry name" value="RESPONSE_REGULATORY"/>
    <property type="match status" value="1"/>
</dbReference>
<dbReference type="InterPro" id="IPR001789">
    <property type="entry name" value="Sig_transdc_resp-reg_receiver"/>
</dbReference>
<feature type="domain" description="HTH LytTR-type" evidence="4">
    <location>
        <begin position="146"/>
        <end position="250"/>
    </location>
</feature>
<dbReference type="GO" id="GO:0003677">
    <property type="term" value="F:DNA binding"/>
    <property type="evidence" value="ECO:0007669"/>
    <property type="project" value="InterPro"/>
</dbReference>
<accession>A0A099KWV3</accession>
<dbReference type="SMART" id="SM00850">
    <property type="entry name" value="LytTR"/>
    <property type="match status" value="1"/>
</dbReference>
<dbReference type="OrthoDB" id="236568at2"/>
<evidence type="ECO:0000256" key="2">
    <source>
        <dbReference type="PROSITE-ProRule" id="PRU00169"/>
    </source>
</evidence>
<dbReference type="PATRIC" id="fig|28229.3.peg.1604"/>
<dbReference type="Gene3D" id="3.40.50.2300">
    <property type="match status" value="1"/>
</dbReference>
<dbReference type="EMBL" id="JQEC01000015">
    <property type="protein sequence ID" value="KGJ95214.1"/>
    <property type="molecule type" value="Genomic_DNA"/>
</dbReference>
<dbReference type="GO" id="GO:0000156">
    <property type="term" value="F:phosphorelay response regulator activity"/>
    <property type="evidence" value="ECO:0007669"/>
    <property type="project" value="InterPro"/>
</dbReference>
<evidence type="ECO:0000259" key="4">
    <source>
        <dbReference type="PROSITE" id="PS50930"/>
    </source>
</evidence>
<evidence type="ECO:0000259" key="3">
    <source>
        <dbReference type="PROSITE" id="PS50110"/>
    </source>
</evidence>
<feature type="modified residue" description="4-aspartylphosphate" evidence="2">
    <location>
        <position position="53"/>
    </location>
</feature>
<dbReference type="PROSITE" id="PS50930">
    <property type="entry name" value="HTH_LYTTR"/>
    <property type="match status" value="1"/>
</dbReference>
<sequence>MNAIVVEDSRLARNGLVRMLSEFKEIEVAGAAEDVSSALVLIKQHQPEVIFLDIHMPEQNGFELLAKMNYQAKIIFTTAYAEYAVQAFEHNSVDYLLKPISKERLAKAIEKLSNQNLRQDKAEVSGEYEQDNKQINEPILALNSRIFVKDNDQCHLIEIVNIDYIESCKNYVQVYFEQKKVFVKKTLNHVEIRLPKQLFFRVNRQFIINLQSVVTIVETLNDGYDLTMTDGKTIEISRRNTVKLKALLSL</sequence>
<evidence type="ECO:0000313" key="6">
    <source>
        <dbReference type="Proteomes" id="UP000029868"/>
    </source>
</evidence>
<gene>
    <name evidence="5" type="ORF">GAB14E_1996</name>
</gene>
<comment type="caution">
    <text evidence="5">The sequence shown here is derived from an EMBL/GenBank/DDBJ whole genome shotgun (WGS) entry which is preliminary data.</text>
</comment>
<keyword evidence="1" id="KW-0902">Two-component regulatory system</keyword>
<organism evidence="5 6">
    <name type="scientific">Colwellia psychrerythraea</name>
    <name type="common">Vibrio psychroerythus</name>
    <dbReference type="NCBI Taxonomy" id="28229"/>
    <lineage>
        <taxon>Bacteria</taxon>
        <taxon>Pseudomonadati</taxon>
        <taxon>Pseudomonadota</taxon>
        <taxon>Gammaproteobacteria</taxon>
        <taxon>Alteromonadales</taxon>
        <taxon>Colwelliaceae</taxon>
        <taxon>Colwellia</taxon>
    </lineage>
</organism>
<feature type="domain" description="Response regulatory" evidence="3">
    <location>
        <begin position="2"/>
        <end position="113"/>
    </location>
</feature>
<dbReference type="InterPro" id="IPR011006">
    <property type="entry name" value="CheY-like_superfamily"/>
</dbReference>
<reference evidence="5 6" key="1">
    <citation type="submission" date="2014-08" db="EMBL/GenBank/DDBJ databases">
        <title>Genomic and Phenotypic Diversity of Colwellia psychrerythraea strains from Disparate Marine Basins.</title>
        <authorList>
            <person name="Techtmann S.M."/>
            <person name="Stelling S.C."/>
            <person name="Utturkar S.M."/>
            <person name="Alshibli N."/>
            <person name="Harris A."/>
            <person name="Brown S.D."/>
            <person name="Hazen T.C."/>
        </authorList>
    </citation>
    <scope>NUCLEOTIDE SEQUENCE [LARGE SCALE GENOMIC DNA]</scope>
    <source>
        <strain evidence="5 6">GAB14E</strain>
    </source>
</reference>
<dbReference type="RefSeq" id="WP_033081661.1">
    <property type="nucleotide sequence ID" value="NZ_JQEC01000015.1"/>
</dbReference>
<keyword evidence="2" id="KW-0597">Phosphoprotein</keyword>
<name>A0A099KWV3_COLPS</name>
<dbReference type="PANTHER" id="PTHR37299:SF1">
    <property type="entry name" value="STAGE 0 SPORULATION PROTEIN A HOMOLOG"/>
    <property type="match status" value="1"/>
</dbReference>
<dbReference type="SUPFAM" id="SSF52172">
    <property type="entry name" value="CheY-like"/>
    <property type="match status" value="1"/>
</dbReference>
<dbReference type="Proteomes" id="UP000029868">
    <property type="component" value="Unassembled WGS sequence"/>
</dbReference>
<dbReference type="AlphaFoldDB" id="A0A099KWV3"/>
<protein>
    <submittedName>
        <fullName evidence="5">Two component transcriptional regulator, LytTR family</fullName>
    </submittedName>
</protein>